<keyword evidence="1" id="KW-0472">Membrane</keyword>
<feature type="transmembrane region" description="Helical" evidence="1">
    <location>
        <begin position="77"/>
        <end position="99"/>
    </location>
</feature>
<evidence type="ECO:0000313" key="4">
    <source>
        <dbReference type="Proteomes" id="UP000604046"/>
    </source>
</evidence>
<feature type="transmembrane region" description="Helical" evidence="1">
    <location>
        <begin position="6"/>
        <end position="25"/>
    </location>
</feature>
<dbReference type="Proteomes" id="UP000604046">
    <property type="component" value="Unassembled WGS sequence"/>
</dbReference>
<keyword evidence="4" id="KW-1185">Reference proteome</keyword>
<organism evidence="3 4">
    <name type="scientific">Symbiodinium natans</name>
    <dbReference type="NCBI Taxonomy" id="878477"/>
    <lineage>
        <taxon>Eukaryota</taxon>
        <taxon>Sar</taxon>
        <taxon>Alveolata</taxon>
        <taxon>Dinophyceae</taxon>
        <taxon>Suessiales</taxon>
        <taxon>Symbiodiniaceae</taxon>
        <taxon>Symbiodinium</taxon>
    </lineage>
</organism>
<name>A0A812IJT3_9DINO</name>
<gene>
    <name evidence="3" type="ORF">SNAT2548_LOCUS4522</name>
</gene>
<keyword evidence="1" id="KW-1133">Transmembrane helix</keyword>
<dbReference type="EMBL" id="CAJNDS010000280">
    <property type="protein sequence ID" value="CAE7037763.1"/>
    <property type="molecule type" value="Genomic_DNA"/>
</dbReference>
<dbReference type="InterPro" id="IPR000620">
    <property type="entry name" value="EamA_dom"/>
</dbReference>
<comment type="caution">
    <text evidence="3">The sequence shown here is derived from an EMBL/GenBank/DDBJ whole genome shotgun (WGS) entry which is preliminary data.</text>
</comment>
<feature type="transmembrane region" description="Helical" evidence="1">
    <location>
        <begin position="105"/>
        <end position="127"/>
    </location>
</feature>
<dbReference type="InterPro" id="IPR037185">
    <property type="entry name" value="EmrE-like"/>
</dbReference>
<accession>A0A812IJT3</accession>
<feature type="domain" description="EamA" evidence="2">
    <location>
        <begin position="11"/>
        <end position="150"/>
    </location>
</feature>
<evidence type="ECO:0000259" key="2">
    <source>
        <dbReference type="Pfam" id="PF00892"/>
    </source>
</evidence>
<sequence length="152" mass="16030">MAPFSSNWLATSFTSLILYGFWGFLGKLAMVRGLSGAQEAGLEKLGFFLTLPLVLKPSSGDPNPGHLGSGIMSRPKFAILSALLSGVTSALANMCYTRAMMHGNAGAVSAITASYPPVTLLLCSVFMKEKASTRKLLGSFFTLLGAYLISRG</sequence>
<dbReference type="Gene3D" id="1.10.3730.20">
    <property type="match status" value="1"/>
</dbReference>
<evidence type="ECO:0000256" key="1">
    <source>
        <dbReference type="SAM" id="Phobius"/>
    </source>
</evidence>
<protein>
    <recommendedName>
        <fullName evidence="2">EamA domain-containing protein</fullName>
    </recommendedName>
</protein>
<dbReference type="AlphaFoldDB" id="A0A812IJT3"/>
<dbReference type="SUPFAM" id="SSF103481">
    <property type="entry name" value="Multidrug resistance efflux transporter EmrE"/>
    <property type="match status" value="1"/>
</dbReference>
<reference evidence="3" key="1">
    <citation type="submission" date="2021-02" db="EMBL/GenBank/DDBJ databases">
        <authorList>
            <person name="Dougan E. K."/>
            <person name="Rhodes N."/>
            <person name="Thang M."/>
            <person name="Chan C."/>
        </authorList>
    </citation>
    <scope>NUCLEOTIDE SEQUENCE</scope>
</reference>
<evidence type="ECO:0000313" key="3">
    <source>
        <dbReference type="EMBL" id="CAE7037763.1"/>
    </source>
</evidence>
<dbReference type="OrthoDB" id="427252at2759"/>
<dbReference type="Pfam" id="PF00892">
    <property type="entry name" value="EamA"/>
    <property type="match status" value="1"/>
</dbReference>
<proteinExistence type="predicted"/>
<dbReference type="GO" id="GO:0016020">
    <property type="term" value="C:membrane"/>
    <property type="evidence" value="ECO:0007669"/>
    <property type="project" value="InterPro"/>
</dbReference>
<keyword evidence="1" id="KW-0812">Transmembrane</keyword>